<gene>
    <name evidence="1" type="ORF">RCOM_0999090</name>
</gene>
<accession>B9SUM1</accession>
<organism evidence="1 2">
    <name type="scientific">Ricinus communis</name>
    <name type="common">Castor bean</name>
    <dbReference type="NCBI Taxonomy" id="3988"/>
    <lineage>
        <taxon>Eukaryota</taxon>
        <taxon>Viridiplantae</taxon>
        <taxon>Streptophyta</taxon>
        <taxon>Embryophyta</taxon>
        <taxon>Tracheophyta</taxon>
        <taxon>Spermatophyta</taxon>
        <taxon>Magnoliopsida</taxon>
        <taxon>eudicotyledons</taxon>
        <taxon>Gunneridae</taxon>
        <taxon>Pentapetalae</taxon>
        <taxon>rosids</taxon>
        <taxon>fabids</taxon>
        <taxon>Malpighiales</taxon>
        <taxon>Euphorbiaceae</taxon>
        <taxon>Acalyphoideae</taxon>
        <taxon>Acalypheae</taxon>
        <taxon>Ricinus</taxon>
    </lineage>
</organism>
<dbReference type="AlphaFoldDB" id="B9SUM1"/>
<dbReference type="EMBL" id="EQ974149">
    <property type="protein sequence ID" value="EEF32701.1"/>
    <property type="molecule type" value="Genomic_DNA"/>
</dbReference>
<name>B9SUM1_RICCO</name>
<evidence type="ECO:0000313" key="1">
    <source>
        <dbReference type="EMBL" id="EEF32701.1"/>
    </source>
</evidence>
<evidence type="ECO:0000313" key="2">
    <source>
        <dbReference type="Proteomes" id="UP000008311"/>
    </source>
</evidence>
<dbReference type="InParanoid" id="B9SUM1"/>
<keyword evidence="2" id="KW-1185">Reference proteome</keyword>
<protein>
    <submittedName>
        <fullName evidence="1">Uncharacterized protein</fullName>
    </submittedName>
</protein>
<sequence length="59" mass="7071">MLCWNLWFHRDRWVWDKVASTALQAFNFAGRLLLDWQKAKANAPPIMRMMRLCYGLSLE</sequence>
<dbReference type="Proteomes" id="UP000008311">
    <property type="component" value="Unassembled WGS sequence"/>
</dbReference>
<proteinExistence type="predicted"/>
<reference evidence="2" key="1">
    <citation type="journal article" date="2010" name="Nat. Biotechnol.">
        <title>Draft genome sequence of the oilseed species Ricinus communis.</title>
        <authorList>
            <person name="Chan A.P."/>
            <person name="Crabtree J."/>
            <person name="Zhao Q."/>
            <person name="Lorenzi H."/>
            <person name="Orvis J."/>
            <person name="Puiu D."/>
            <person name="Melake-Berhan A."/>
            <person name="Jones K.M."/>
            <person name="Redman J."/>
            <person name="Chen G."/>
            <person name="Cahoon E.B."/>
            <person name="Gedil M."/>
            <person name="Stanke M."/>
            <person name="Haas B.J."/>
            <person name="Wortman J.R."/>
            <person name="Fraser-Liggett C.M."/>
            <person name="Ravel J."/>
            <person name="Rabinowicz P.D."/>
        </authorList>
    </citation>
    <scope>NUCLEOTIDE SEQUENCE [LARGE SCALE GENOMIC DNA]</scope>
    <source>
        <strain evidence="2">cv. Hale</strain>
    </source>
</reference>